<comment type="similarity">
    <text evidence="7">Belongs to the TRAP transporter large permease family.</text>
</comment>
<accession>L9U5S1</accession>
<proteinExistence type="inferred from homology"/>
<keyword evidence="2" id="KW-1003">Cell membrane</keyword>
<feature type="transmembrane region" description="Helical" evidence="7">
    <location>
        <begin position="221"/>
        <end position="239"/>
    </location>
</feature>
<dbReference type="Proteomes" id="UP000011651">
    <property type="component" value="Unassembled WGS sequence"/>
</dbReference>
<keyword evidence="6 7" id="KW-0472">Membrane</keyword>
<evidence type="ECO:0000256" key="4">
    <source>
        <dbReference type="ARBA" id="ARBA00022692"/>
    </source>
</evidence>
<dbReference type="InterPro" id="IPR010656">
    <property type="entry name" value="DctM"/>
</dbReference>
<dbReference type="AlphaFoldDB" id="L9U5S1"/>
<feature type="transmembrane region" description="Helical" evidence="7">
    <location>
        <begin position="404"/>
        <end position="424"/>
    </location>
</feature>
<evidence type="ECO:0000256" key="7">
    <source>
        <dbReference type="RuleBase" id="RU369079"/>
    </source>
</evidence>
<dbReference type="GO" id="GO:0005886">
    <property type="term" value="C:plasma membrane"/>
    <property type="evidence" value="ECO:0007669"/>
    <property type="project" value="UniProtKB-SubCell"/>
</dbReference>
<evidence type="ECO:0000256" key="1">
    <source>
        <dbReference type="ARBA" id="ARBA00004429"/>
    </source>
</evidence>
<feature type="transmembrane region" description="Helical" evidence="7">
    <location>
        <begin position="170"/>
        <end position="191"/>
    </location>
</feature>
<comment type="caution">
    <text evidence="7">Lacks conserved residue(s) required for the propagation of feature annotation.</text>
</comment>
<dbReference type="PATRIC" id="fig|1204738.3.peg.4711"/>
<dbReference type="EMBL" id="AOPO01000024">
    <property type="protein sequence ID" value="ELY20219.1"/>
    <property type="molecule type" value="Genomic_DNA"/>
</dbReference>
<organism evidence="9 10">
    <name type="scientific">Vreelandella titanicae BH1</name>
    <dbReference type="NCBI Taxonomy" id="1204738"/>
    <lineage>
        <taxon>Bacteria</taxon>
        <taxon>Pseudomonadati</taxon>
        <taxon>Pseudomonadota</taxon>
        <taxon>Gammaproteobacteria</taxon>
        <taxon>Oceanospirillales</taxon>
        <taxon>Halomonadaceae</taxon>
        <taxon>Vreelandella</taxon>
    </lineage>
</organism>
<evidence type="ECO:0000256" key="5">
    <source>
        <dbReference type="ARBA" id="ARBA00022989"/>
    </source>
</evidence>
<feature type="transmembrane region" description="Helical" evidence="7">
    <location>
        <begin position="97"/>
        <end position="126"/>
    </location>
</feature>
<keyword evidence="5 7" id="KW-1133">Transmembrane helix</keyword>
<evidence type="ECO:0000256" key="6">
    <source>
        <dbReference type="ARBA" id="ARBA00023136"/>
    </source>
</evidence>
<comment type="function">
    <text evidence="7">Part of the tripartite ATP-independent periplasmic (TRAP) transport system.</text>
</comment>
<evidence type="ECO:0000313" key="10">
    <source>
        <dbReference type="Proteomes" id="UP000011651"/>
    </source>
</evidence>
<dbReference type="RefSeq" id="WP_009288561.1">
    <property type="nucleotide sequence ID" value="NZ_AOPO01000024.1"/>
</dbReference>
<dbReference type="GO" id="GO:0022857">
    <property type="term" value="F:transmembrane transporter activity"/>
    <property type="evidence" value="ECO:0007669"/>
    <property type="project" value="UniProtKB-UniRule"/>
</dbReference>
<gene>
    <name evidence="9" type="ORF">HALTITAN_3140</name>
</gene>
<comment type="subcellular location">
    <subcellularLocation>
        <location evidence="1 7">Cell inner membrane</location>
        <topology evidence="1 7">Multi-pass membrane protein</topology>
    </subcellularLocation>
</comment>
<reference evidence="9 10" key="1">
    <citation type="journal article" date="2013" name="Genome Announc.">
        <title>Draft Genome of the Marine Gammaproteobacterium Halomonas titanicae.</title>
        <authorList>
            <person name="Sanchez-Porro C."/>
            <person name="de la Haba R.R."/>
            <person name="Cruz-Hernandez N."/>
            <person name="Gonzalez J.M."/>
            <person name="Reyes-Guirao C."/>
            <person name="Navarro-Sampedro L."/>
            <person name="Carballo M."/>
            <person name="Ventosa A."/>
        </authorList>
    </citation>
    <scope>NUCLEOTIDE SEQUENCE [LARGE SCALE GENOMIC DNA]</scope>
    <source>
        <strain evidence="9 10">BH1</strain>
    </source>
</reference>
<name>L9U5S1_9GAMM</name>
<evidence type="ECO:0000256" key="3">
    <source>
        <dbReference type="ARBA" id="ARBA00022519"/>
    </source>
</evidence>
<evidence type="ECO:0000259" key="8">
    <source>
        <dbReference type="Pfam" id="PF06808"/>
    </source>
</evidence>
<evidence type="ECO:0000313" key="9">
    <source>
        <dbReference type="EMBL" id="ELY20219.1"/>
    </source>
</evidence>
<dbReference type="PANTHER" id="PTHR33362:SF5">
    <property type="entry name" value="C4-DICARBOXYLATE TRAP TRANSPORTER LARGE PERMEASE PROTEIN DCTM"/>
    <property type="match status" value="1"/>
</dbReference>
<keyword evidence="4 7" id="KW-0812">Transmembrane</keyword>
<dbReference type="PANTHER" id="PTHR33362">
    <property type="entry name" value="SIALIC ACID TRAP TRANSPORTER PERMEASE PROTEIN SIAT-RELATED"/>
    <property type="match status" value="1"/>
</dbReference>
<dbReference type="InterPro" id="IPR004681">
    <property type="entry name" value="TRAP_DctM"/>
</dbReference>
<keyword evidence="7" id="KW-0813">Transport</keyword>
<evidence type="ECO:0000256" key="2">
    <source>
        <dbReference type="ARBA" id="ARBA00022475"/>
    </source>
</evidence>
<feature type="transmembrane region" description="Helical" evidence="7">
    <location>
        <begin position="274"/>
        <end position="292"/>
    </location>
</feature>
<feature type="domain" description="TRAP C4-dicarboxylate transport system permease DctM subunit" evidence="8">
    <location>
        <begin position="8"/>
        <end position="419"/>
    </location>
</feature>
<dbReference type="PIRSF" id="PIRSF006066">
    <property type="entry name" value="HI0050"/>
    <property type="match status" value="1"/>
</dbReference>
<keyword evidence="3 7" id="KW-0997">Cell inner membrane</keyword>
<dbReference type="Pfam" id="PF06808">
    <property type="entry name" value="DctM"/>
    <property type="match status" value="1"/>
</dbReference>
<protein>
    <recommendedName>
        <fullName evidence="7">TRAP transporter large permease protein</fullName>
    </recommendedName>
</protein>
<comment type="caution">
    <text evidence="9">The sequence shown here is derived from an EMBL/GenBank/DDBJ whole genome shotgun (WGS) entry which is preliminary data.</text>
</comment>
<feature type="transmembrane region" description="Helical" evidence="7">
    <location>
        <begin position="359"/>
        <end position="383"/>
    </location>
</feature>
<comment type="subunit">
    <text evidence="7">The complex comprises the extracytoplasmic solute receptor protein and the two transmembrane proteins.</text>
</comment>
<dbReference type="NCBIfam" id="TIGR00786">
    <property type="entry name" value="dctM"/>
    <property type="match status" value="1"/>
</dbReference>
<sequence length="430" mass="45554">MFAAIIGFIVAFLLIFARVPVAMALGLVGFMGYVWLLDWSPAITMLTLTTSSNTLNYNLAVIPLFILMGNLIAGAGVSMDLYRAAQAFIGRRRGGLALATIVSSGGFAAVCGSSVATAVTMGRIAIPSMRQYGYADSLSTATVAAGATLGILIPPSIIMVIYGIATETSIGHLFAAGVIPGILGVIGYMFAVKLAVILNPAAAPPSTASSFREKMTALRKTWLVGLLFAVVLGGIYAGIFTATEAGGIGASGALLVAMFRKVDIRNYYLIFKDTAQTTAMLFAILIGAHAFSEFINLTGADRMVLEMVTASGLAPWMTIGIILLIYIFLGCLLDSLAMMLLTLPMFFPVVMGLGYDPVWFGIVIVMVIELALITPPMGMNLFIVRAVAPEVPLITIIKGITPFVLLDLARVLLIVAFPVIALWLPNYLFN</sequence>
<feature type="transmembrane region" description="Helical" evidence="7">
    <location>
        <begin position="138"/>
        <end position="164"/>
    </location>
</feature>
<feature type="transmembrane region" description="Helical" evidence="7">
    <location>
        <begin position="55"/>
        <end position="77"/>
    </location>
</feature>